<comment type="caution">
    <text evidence="1">The sequence shown here is derived from an EMBL/GenBank/DDBJ whole genome shotgun (WGS) entry which is preliminary data.</text>
</comment>
<protein>
    <recommendedName>
        <fullName evidence="3">Nucleotidyltransferase family protein</fullName>
    </recommendedName>
</protein>
<dbReference type="RefSeq" id="WP_127188750.1">
    <property type="nucleotide sequence ID" value="NZ_RZNJ01000004.1"/>
</dbReference>
<evidence type="ECO:0008006" key="3">
    <source>
        <dbReference type="Google" id="ProtNLM"/>
    </source>
</evidence>
<organism evidence="1 2">
    <name type="scientific">Arsenicitalea aurantiaca</name>
    <dbReference type="NCBI Taxonomy" id="1783274"/>
    <lineage>
        <taxon>Bacteria</taxon>
        <taxon>Pseudomonadati</taxon>
        <taxon>Pseudomonadota</taxon>
        <taxon>Alphaproteobacteria</taxon>
        <taxon>Hyphomicrobiales</taxon>
        <taxon>Devosiaceae</taxon>
        <taxon>Arsenicitalea</taxon>
    </lineage>
</organism>
<keyword evidence="2" id="KW-1185">Reference proteome</keyword>
<gene>
    <name evidence="1" type="ORF">EMQ25_11555</name>
</gene>
<dbReference type="EMBL" id="RZNJ01000004">
    <property type="protein sequence ID" value="RUT29970.1"/>
    <property type="molecule type" value="Genomic_DNA"/>
</dbReference>
<accession>A0A433X7E7</accession>
<evidence type="ECO:0000313" key="1">
    <source>
        <dbReference type="EMBL" id="RUT29970.1"/>
    </source>
</evidence>
<sequence>MAFKRAAADLVLTALDGQMQYLLLRGLDEFAREGGDIDVLVKRDRAREALTLVAEAAGRGGWAVAGLADIGYLTQICLVQRWGPDGRHKAVKIDLWNGMSWGALGADPLTDALFDNLETQGTADTVGLVTLLQKLLYAGYLRDGDRERVFSVCAPDRIAAFADAHGLPLSEAEIERGRIDRSARWRLRAASAGVNIVGLPAWIVKVVWRALFFTAIPSTFAGEIFRVSGADAPRRAALFENFHTIMHQSGFPEPFIGPVAAGSVGPLSRGTMRLRGQAFRGKTVLVGDASLDVRGAPARKPGLFAKWVNIQLSDVPLSSAKECDLEALLASVSNRALERLLGTRKT</sequence>
<name>A0A433X7E7_9HYPH</name>
<evidence type="ECO:0000313" key="2">
    <source>
        <dbReference type="Proteomes" id="UP000281547"/>
    </source>
</evidence>
<dbReference type="Proteomes" id="UP000281547">
    <property type="component" value="Unassembled WGS sequence"/>
</dbReference>
<reference evidence="1 2" key="1">
    <citation type="journal article" date="2016" name="Int. J. Syst. Evol. Microbiol.">
        <title>Arsenicitalea aurantiaca gen. nov., sp. nov., a new member of the family Hyphomicrobiaceae, isolated from high-arsenic sediment.</title>
        <authorList>
            <person name="Mu Y."/>
            <person name="Zhou L."/>
            <person name="Zeng X.C."/>
            <person name="Liu L."/>
            <person name="Pan Y."/>
            <person name="Chen X."/>
            <person name="Wang J."/>
            <person name="Li S."/>
            <person name="Li W.J."/>
            <person name="Wang Y."/>
        </authorList>
    </citation>
    <scope>NUCLEOTIDE SEQUENCE [LARGE SCALE GENOMIC DNA]</scope>
    <source>
        <strain evidence="1 2">42-50</strain>
    </source>
</reference>
<dbReference type="AlphaFoldDB" id="A0A433X7E7"/>
<proteinExistence type="predicted"/>